<dbReference type="OrthoDB" id="885342at2"/>
<feature type="transmembrane region" description="Helical" evidence="1">
    <location>
        <begin position="108"/>
        <end position="141"/>
    </location>
</feature>
<reference evidence="2 3" key="2">
    <citation type="submission" date="2019-09" db="EMBL/GenBank/DDBJ databases">
        <authorList>
            <person name="Jin C."/>
        </authorList>
    </citation>
    <scope>NUCLEOTIDE SEQUENCE [LARGE SCALE GENOMIC DNA]</scope>
    <source>
        <strain evidence="2 3">BN140002</strain>
    </source>
</reference>
<dbReference type="PANTHER" id="PTHR37314:SF4">
    <property type="entry name" value="UPF0700 TRANSMEMBRANE PROTEIN YOAK"/>
    <property type="match status" value="1"/>
</dbReference>
<feature type="transmembrane region" description="Helical" evidence="1">
    <location>
        <begin position="28"/>
        <end position="53"/>
    </location>
</feature>
<dbReference type="EMBL" id="VUOA01000025">
    <property type="protein sequence ID" value="KAA2236591.1"/>
    <property type="molecule type" value="Genomic_DNA"/>
</dbReference>
<proteinExistence type="predicted"/>
<protein>
    <submittedName>
        <fullName evidence="2">DUF1275 domain-containing protein</fullName>
    </submittedName>
</protein>
<evidence type="ECO:0000256" key="1">
    <source>
        <dbReference type="SAM" id="Phobius"/>
    </source>
</evidence>
<keyword evidence="1" id="KW-0472">Membrane</keyword>
<evidence type="ECO:0000313" key="2">
    <source>
        <dbReference type="EMBL" id="KAA2236591.1"/>
    </source>
</evidence>
<feature type="transmembrane region" description="Helical" evidence="1">
    <location>
        <begin position="153"/>
        <end position="172"/>
    </location>
</feature>
<evidence type="ECO:0000313" key="3">
    <source>
        <dbReference type="Proteomes" id="UP000323142"/>
    </source>
</evidence>
<feature type="transmembrane region" description="Helical" evidence="1">
    <location>
        <begin position="73"/>
        <end position="96"/>
    </location>
</feature>
<dbReference type="PANTHER" id="PTHR37314">
    <property type="entry name" value="SLR0142 PROTEIN"/>
    <property type="match status" value="1"/>
</dbReference>
<organism evidence="2 3">
    <name type="scientific">Salinarimonas soli</name>
    <dbReference type="NCBI Taxonomy" id="1638099"/>
    <lineage>
        <taxon>Bacteria</taxon>
        <taxon>Pseudomonadati</taxon>
        <taxon>Pseudomonadota</taxon>
        <taxon>Alphaproteobacteria</taxon>
        <taxon>Hyphomicrobiales</taxon>
        <taxon>Salinarimonadaceae</taxon>
        <taxon>Salinarimonas</taxon>
    </lineage>
</organism>
<name>A0A5B2VBV3_9HYPH</name>
<dbReference type="Proteomes" id="UP000323142">
    <property type="component" value="Unassembled WGS sequence"/>
</dbReference>
<reference evidence="2 3" key="1">
    <citation type="submission" date="2019-09" db="EMBL/GenBank/DDBJ databases">
        <title>Salinarimonas rosea gen. nov., sp. nov., a new member of the a-2 subgroup of the Proteobacteria.</title>
        <authorList>
            <person name="Liu J."/>
        </authorList>
    </citation>
    <scope>NUCLEOTIDE SEQUENCE [LARGE SCALE GENOMIC DNA]</scope>
    <source>
        <strain evidence="2 3">BN140002</strain>
    </source>
</reference>
<keyword evidence="1" id="KW-1133">Transmembrane helix</keyword>
<keyword evidence="3" id="KW-1185">Reference proteome</keyword>
<dbReference type="Pfam" id="PF06912">
    <property type="entry name" value="DUF1275"/>
    <property type="match status" value="1"/>
</dbReference>
<dbReference type="InterPro" id="IPR010699">
    <property type="entry name" value="DUF1275"/>
</dbReference>
<sequence length="241" mass="23362">MTAGGSGSGQARAADAASRIARDPPGGFALTLTLGALTGWVDAVGMLRAHAGYPSFMSGNSTLLAVATVTLDMGHAAALAGLIGAFLAGIVGGELLRGALGPRGEPAFIAIEAVLLAVAAASAGANAAPIATLLVLAAAMGLQNAVARQVGGVPVSLVAITGTLIQAARAFVDALRGISSIRAAAPYLALWLAVLSGAGAGTLAVLHGPPGAIDLACPAVVAALAAAWLSVASRRRPIAGR</sequence>
<gene>
    <name evidence="2" type="ORF">F0L46_14050</name>
</gene>
<accession>A0A5B2VBV3</accession>
<comment type="caution">
    <text evidence="2">The sequence shown here is derived from an EMBL/GenBank/DDBJ whole genome shotgun (WGS) entry which is preliminary data.</text>
</comment>
<dbReference type="AlphaFoldDB" id="A0A5B2VBV3"/>
<keyword evidence="1" id="KW-0812">Transmembrane</keyword>
<feature type="transmembrane region" description="Helical" evidence="1">
    <location>
        <begin position="212"/>
        <end position="231"/>
    </location>
</feature>
<feature type="transmembrane region" description="Helical" evidence="1">
    <location>
        <begin position="184"/>
        <end position="206"/>
    </location>
</feature>
<dbReference type="RefSeq" id="WP_149818560.1">
    <property type="nucleotide sequence ID" value="NZ_VUOA01000025.1"/>
</dbReference>